<dbReference type="GO" id="GO:0006313">
    <property type="term" value="P:DNA transposition"/>
    <property type="evidence" value="ECO:0007669"/>
    <property type="project" value="InterPro"/>
</dbReference>
<dbReference type="Gene3D" id="3.30.70.1290">
    <property type="entry name" value="Transposase IS200-like"/>
    <property type="match status" value="1"/>
</dbReference>
<reference evidence="2 3" key="1">
    <citation type="submission" date="2014-01" db="EMBL/GenBank/DDBJ databases">
        <title>Full genme sequencing of cellulolytic bacterium Gynuella sunshinyii YC6258T gen. nov., sp. nov.</title>
        <authorList>
            <person name="Khan H."/>
            <person name="Chung E.J."/>
            <person name="Chung Y.R."/>
        </authorList>
    </citation>
    <scope>NUCLEOTIDE SEQUENCE [LARGE SCALE GENOMIC DNA]</scope>
    <source>
        <strain evidence="2 3">YC6258</strain>
    </source>
</reference>
<name>A0A0C5V9N3_9GAMM</name>
<dbReference type="PANTHER" id="PTHR34322:SF2">
    <property type="entry name" value="TRANSPOSASE IS200-LIKE DOMAIN-CONTAINING PROTEIN"/>
    <property type="match status" value="1"/>
</dbReference>
<accession>A0A0C5V9N3</accession>
<keyword evidence="3" id="KW-1185">Reference proteome</keyword>
<dbReference type="STRING" id="1445510.YC6258_04034"/>
<evidence type="ECO:0000313" key="3">
    <source>
        <dbReference type="Proteomes" id="UP000032266"/>
    </source>
</evidence>
<feature type="domain" description="Transposase IS200-like" evidence="1">
    <location>
        <begin position="12"/>
        <end position="188"/>
    </location>
</feature>
<evidence type="ECO:0000313" key="2">
    <source>
        <dbReference type="EMBL" id="AJQ96070.1"/>
    </source>
</evidence>
<dbReference type="InterPro" id="IPR036515">
    <property type="entry name" value="Transposase_17_sf"/>
</dbReference>
<gene>
    <name evidence="2" type="ORF">YC6258_04034</name>
</gene>
<dbReference type="GO" id="GO:0004803">
    <property type="term" value="F:transposase activity"/>
    <property type="evidence" value="ECO:0007669"/>
    <property type="project" value="InterPro"/>
</dbReference>
<dbReference type="SUPFAM" id="SSF143422">
    <property type="entry name" value="Transposase IS200-like"/>
    <property type="match status" value="1"/>
</dbReference>
<dbReference type="HOGENOM" id="CLU_053827_0_0_6"/>
<proteinExistence type="predicted"/>
<sequence length="359" mass="41636">MTKPRNEQVSLEETSFYHCMVRCVRRAYLCGADSETGENFDHRKQWLVSRLRFLSYVYAIDICAYAIMSNHYHVVLHVDQARAQSWSDDEVVERWLQLYNGDVLINRWLAARKTMSPAELQAVSVTIAQWRERLCSISWFMRGVNETIARMANEEDNCKGRFWEGRFKSQALLDEGALLTCMAYVDLNPVRAAMADDLIDSDFTSIQQRLFDYAKYKTTQTKTATEQTLTKRITQQRQLKRELKLDHLPESPLMPFSGRQQDAIHAALPFTREDYFDLIDTTGRCLRDDKRGAIHPDTEKLISRLGIDPNQWLKHVQSYGRSYGDSAGSRVSLLQYADRFKRRWSKGVKVSSESYLKAG</sequence>
<dbReference type="RefSeq" id="WP_044618174.1">
    <property type="nucleotide sequence ID" value="NZ_CP007142.1"/>
</dbReference>
<dbReference type="KEGG" id="gsn:YC6258_04034"/>
<dbReference type="SMART" id="SM01321">
    <property type="entry name" value="Y1_Tnp"/>
    <property type="match status" value="1"/>
</dbReference>
<dbReference type="PATRIC" id="fig|1445510.3.peg.4008"/>
<protein>
    <recommendedName>
        <fullName evidence="1">Transposase IS200-like domain-containing protein</fullName>
    </recommendedName>
</protein>
<dbReference type="InterPro" id="IPR002686">
    <property type="entry name" value="Transposase_17"/>
</dbReference>
<dbReference type="PANTHER" id="PTHR34322">
    <property type="entry name" value="TRANSPOSASE, Y1_TNP DOMAIN-CONTAINING"/>
    <property type="match status" value="1"/>
</dbReference>
<dbReference type="EMBL" id="CP007142">
    <property type="protein sequence ID" value="AJQ96070.1"/>
    <property type="molecule type" value="Genomic_DNA"/>
</dbReference>
<dbReference type="GO" id="GO:0003677">
    <property type="term" value="F:DNA binding"/>
    <property type="evidence" value="ECO:0007669"/>
    <property type="project" value="InterPro"/>
</dbReference>
<evidence type="ECO:0000259" key="1">
    <source>
        <dbReference type="SMART" id="SM01321"/>
    </source>
</evidence>
<organism evidence="2 3">
    <name type="scientific">Gynuella sunshinyii YC6258</name>
    <dbReference type="NCBI Taxonomy" id="1445510"/>
    <lineage>
        <taxon>Bacteria</taxon>
        <taxon>Pseudomonadati</taxon>
        <taxon>Pseudomonadota</taxon>
        <taxon>Gammaproteobacteria</taxon>
        <taxon>Oceanospirillales</taxon>
        <taxon>Saccharospirillaceae</taxon>
        <taxon>Gynuella</taxon>
    </lineage>
</organism>
<dbReference type="Proteomes" id="UP000032266">
    <property type="component" value="Chromosome"/>
</dbReference>
<dbReference type="AlphaFoldDB" id="A0A0C5V9N3"/>